<evidence type="ECO:0000256" key="1">
    <source>
        <dbReference type="SAM" id="Phobius"/>
    </source>
</evidence>
<keyword evidence="1" id="KW-0472">Membrane</keyword>
<comment type="caution">
    <text evidence="2">The sequence shown here is derived from an EMBL/GenBank/DDBJ whole genome shotgun (WGS) entry which is preliminary data.</text>
</comment>
<name>A0A2T3MLH8_9GAMM</name>
<gene>
    <name evidence="2" type="ORF">C9I88_08395</name>
</gene>
<sequence>MFLNVFCVIFIDLFDVGVDGCVCCLFLHVSIVILLYLYDFNFLFIIFKVVFFRVFTEILAIILFVWV</sequence>
<protein>
    <submittedName>
        <fullName evidence="2">Uncharacterized protein</fullName>
    </submittedName>
</protein>
<dbReference type="EMBL" id="PYLW01000007">
    <property type="protein sequence ID" value="PSV97242.1"/>
    <property type="molecule type" value="Genomic_DNA"/>
</dbReference>
<feature type="transmembrane region" description="Helical" evidence="1">
    <location>
        <begin position="16"/>
        <end position="38"/>
    </location>
</feature>
<keyword evidence="1" id="KW-1133">Transmembrane helix</keyword>
<organism evidence="2 3">
    <name type="scientific">Photobacterium iliopiscarium</name>
    <dbReference type="NCBI Taxonomy" id="56192"/>
    <lineage>
        <taxon>Bacteria</taxon>
        <taxon>Pseudomonadati</taxon>
        <taxon>Pseudomonadota</taxon>
        <taxon>Gammaproteobacteria</taxon>
        <taxon>Vibrionales</taxon>
        <taxon>Vibrionaceae</taxon>
        <taxon>Photobacterium</taxon>
    </lineage>
</organism>
<dbReference type="Proteomes" id="UP000241954">
    <property type="component" value="Unassembled WGS sequence"/>
</dbReference>
<evidence type="ECO:0000313" key="3">
    <source>
        <dbReference type="Proteomes" id="UP000241954"/>
    </source>
</evidence>
<evidence type="ECO:0000313" key="2">
    <source>
        <dbReference type="EMBL" id="PSV97242.1"/>
    </source>
</evidence>
<proteinExistence type="predicted"/>
<feature type="transmembrane region" description="Helical" evidence="1">
    <location>
        <begin position="45"/>
        <end position="66"/>
    </location>
</feature>
<reference evidence="2 3" key="1">
    <citation type="submission" date="2018-01" db="EMBL/GenBank/DDBJ databases">
        <title>Whole genome sequencing of Histamine producing bacteria.</title>
        <authorList>
            <person name="Butler K."/>
        </authorList>
    </citation>
    <scope>NUCLEOTIDE SEQUENCE [LARGE SCALE GENOMIC DNA]</scope>
    <source>
        <strain evidence="2 3">NCIMB 13481</strain>
    </source>
</reference>
<dbReference type="AlphaFoldDB" id="A0A2T3MLH8"/>
<accession>A0A2T3MLH8</accession>
<keyword evidence="1" id="KW-0812">Transmembrane</keyword>